<comment type="caution">
    <text evidence="11">The sequence shown here is derived from an EMBL/GenBank/DDBJ whole genome shotgun (WGS) entry which is preliminary data.</text>
</comment>
<comment type="function">
    <text evidence="2">Could be a virulence factor.</text>
</comment>
<evidence type="ECO:0000256" key="3">
    <source>
        <dbReference type="ARBA" id="ARBA00004613"/>
    </source>
</evidence>
<dbReference type="SMART" id="SM00155">
    <property type="entry name" value="PLDc"/>
    <property type="match status" value="2"/>
</dbReference>
<dbReference type="PANTHER" id="PTHR18896">
    <property type="entry name" value="PHOSPHOLIPASE D"/>
    <property type="match status" value="1"/>
</dbReference>
<sequence>MLKPGRNCWRIDHADRFALLVDAAGYFKAVKEAFLSARHSIYLIGWDFDTRIKFEPEGSTLEGPNKLGGFLRWLVKERPELRVYVLKWDLGTVYSLGRGTTPFAILGLTTSKRLSFKLDRMHPPGAAHHQKVVVVDDVLAFCGGIDMTSDRWDTRAHLDEDDRRKRPGGSSYGPWHDATAAVDGDAAAALGELARDRWKRATGVQLEPPPPLSPVWPEDVKPTFTDVKVAVARTIPEYGEAEQVSEIEKLYLDAISSARKTIYCESQYFASRAITEAIAARLEEDDGPEIIVVNPESADGFLEAEVMDSARFKMLRKVKKSRYGDRFRIYTPVTDAGRPIYVHAKILIVDDRFFKIGSSNLNNRSMGFDTESDLVIEVTEDAAPLREKILDVCHDLVAEHLGADPVEVRETREQCGGSLIATIETLRGEGRTLCPFEPEEINAVEEELADSDFLDPEQPPKMLKSLMANLRMHAGFLR</sequence>
<keyword evidence="8" id="KW-0443">Lipid metabolism</keyword>
<keyword evidence="7" id="KW-0378">Hydrolase</keyword>
<evidence type="ECO:0000256" key="5">
    <source>
        <dbReference type="ARBA" id="ARBA00022525"/>
    </source>
</evidence>
<evidence type="ECO:0000259" key="10">
    <source>
        <dbReference type="PROSITE" id="PS50035"/>
    </source>
</evidence>
<keyword evidence="5" id="KW-0964">Secreted</keyword>
<reference evidence="11 12" key="1">
    <citation type="submission" date="2024-05" db="EMBL/GenBank/DDBJ databases">
        <authorList>
            <person name="Jiang F."/>
        </authorList>
    </citation>
    <scope>NUCLEOTIDE SEQUENCE [LARGE SCALE GENOMIC DNA]</scope>
    <source>
        <strain evidence="11 12">LZ166</strain>
    </source>
</reference>
<keyword evidence="6" id="KW-0677">Repeat</keyword>
<evidence type="ECO:0000256" key="6">
    <source>
        <dbReference type="ARBA" id="ARBA00022737"/>
    </source>
</evidence>
<comment type="subcellular location">
    <subcellularLocation>
        <location evidence="3">Secreted</location>
    </subcellularLocation>
</comment>
<dbReference type="PANTHER" id="PTHR18896:SF76">
    <property type="entry name" value="PHOSPHOLIPASE"/>
    <property type="match status" value="1"/>
</dbReference>
<dbReference type="InterPro" id="IPR001736">
    <property type="entry name" value="PLipase_D/transphosphatidylase"/>
</dbReference>
<feature type="domain" description="PLD phosphodiesterase" evidence="10">
    <location>
        <begin position="338"/>
        <end position="365"/>
    </location>
</feature>
<protein>
    <recommendedName>
        <fullName evidence="4">Phospholipase D</fullName>
    </recommendedName>
    <alternativeName>
        <fullName evidence="9">Choline phosphatase</fullName>
    </alternativeName>
</protein>
<proteinExistence type="predicted"/>
<dbReference type="CDD" id="cd09143">
    <property type="entry name" value="PLDc_vPLD1_2_like_bac_2"/>
    <property type="match status" value="1"/>
</dbReference>
<dbReference type="InterPro" id="IPR015679">
    <property type="entry name" value="PLipase_D_fam"/>
</dbReference>
<gene>
    <name evidence="11" type="ORF">ABGN05_07605</name>
</gene>
<name>A0ABV3SHK6_9HYPH</name>
<accession>A0ABV3SHK6</accession>
<dbReference type="Proteomes" id="UP001556692">
    <property type="component" value="Unassembled WGS sequence"/>
</dbReference>
<dbReference type="SUPFAM" id="SSF56024">
    <property type="entry name" value="Phospholipase D/nuclease"/>
    <property type="match status" value="2"/>
</dbReference>
<evidence type="ECO:0000313" key="12">
    <source>
        <dbReference type="Proteomes" id="UP001556692"/>
    </source>
</evidence>
<evidence type="ECO:0000256" key="7">
    <source>
        <dbReference type="ARBA" id="ARBA00022801"/>
    </source>
</evidence>
<feature type="domain" description="PLD phosphodiesterase" evidence="10">
    <location>
        <begin position="124"/>
        <end position="151"/>
    </location>
</feature>
<dbReference type="PROSITE" id="PS50035">
    <property type="entry name" value="PLD"/>
    <property type="match status" value="2"/>
</dbReference>
<organism evidence="11 12">
    <name type="scientific">Aquibium pacificus</name>
    <dbReference type="NCBI Taxonomy" id="3153579"/>
    <lineage>
        <taxon>Bacteria</taxon>
        <taxon>Pseudomonadati</taxon>
        <taxon>Pseudomonadota</taxon>
        <taxon>Alphaproteobacteria</taxon>
        <taxon>Hyphomicrobiales</taxon>
        <taxon>Phyllobacteriaceae</taxon>
        <taxon>Aquibium</taxon>
    </lineage>
</organism>
<dbReference type="EMBL" id="JBDPGJ010000002">
    <property type="protein sequence ID" value="MEX0405519.1"/>
    <property type="molecule type" value="Genomic_DNA"/>
</dbReference>
<evidence type="ECO:0000256" key="4">
    <source>
        <dbReference type="ARBA" id="ARBA00018392"/>
    </source>
</evidence>
<dbReference type="Gene3D" id="3.30.870.10">
    <property type="entry name" value="Endonuclease Chain A"/>
    <property type="match status" value="2"/>
</dbReference>
<keyword evidence="12" id="KW-1185">Reference proteome</keyword>
<evidence type="ECO:0000256" key="8">
    <source>
        <dbReference type="ARBA" id="ARBA00023098"/>
    </source>
</evidence>
<dbReference type="InterPro" id="IPR025202">
    <property type="entry name" value="PLD-like_dom"/>
</dbReference>
<dbReference type="Pfam" id="PF13091">
    <property type="entry name" value="PLDc_2"/>
    <property type="match status" value="1"/>
</dbReference>
<evidence type="ECO:0000256" key="9">
    <source>
        <dbReference type="ARBA" id="ARBA00029594"/>
    </source>
</evidence>
<dbReference type="CDD" id="cd09140">
    <property type="entry name" value="PLDc_vPLD1_2_like_bac_1"/>
    <property type="match status" value="1"/>
</dbReference>
<evidence type="ECO:0000256" key="1">
    <source>
        <dbReference type="ARBA" id="ARBA00000798"/>
    </source>
</evidence>
<evidence type="ECO:0000313" key="11">
    <source>
        <dbReference type="EMBL" id="MEX0405519.1"/>
    </source>
</evidence>
<comment type="catalytic activity">
    <reaction evidence="1">
        <text>a 1,2-diacyl-sn-glycero-3-phosphocholine + H2O = a 1,2-diacyl-sn-glycero-3-phosphate + choline + H(+)</text>
        <dbReference type="Rhea" id="RHEA:14445"/>
        <dbReference type="ChEBI" id="CHEBI:15354"/>
        <dbReference type="ChEBI" id="CHEBI:15377"/>
        <dbReference type="ChEBI" id="CHEBI:15378"/>
        <dbReference type="ChEBI" id="CHEBI:57643"/>
        <dbReference type="ChEBI" id="CHEBI:58608"/>
        <dbReference type="EC" id="3.1.4.4"/>
    </reaction>
</comment>
<dbReference type="RefSeq" id="WP_367953413.1">
    <property type="nucleotide sequence ID" value="NZ_JBDPGJ010000002.1"/>
</dbReference>
<evidence type="ECO:0000256" key="2">
    <source>
        <dbReference type="ARBA" id="ARBA00003145"/>
    </source>
</evidence>